<sequence length="51" mass="5926">MFLEKLYDLGITPSYSRPRVSNDNAFSELLFRTCQYRPDYPVDGYEDLSAA</sequence>
<accession>A0A1H7GP62</accession>
<evidence type="ECO:0000313" key="2">
    <source>
        <dbReference type="Proteomes" id="UP000198807"/>
    </source>
</evidence>
<gene>
    <name evidence="1" type="ORF">SAMN04488129_10223</name>
</gene>
<dbReference type="AlphaFoldDB" id="A0A1H7GP62"/>
<keyword evidence="2" id="KW-1185">Reference proteome</keyword>
<evidence type="ECO:0000313" key="1">
    <source>
        <dbReference type="EMBL" id="SEK39357.1"/>
    </source>
</evidence>
<name>A0A1H7GP62_9GAMM</name>
<organism evidence="1 2">
    <name type="scientific">Halomonas daqiaonensis</name>
    <dbReference type="NCBI Taxonomy" id="650850"/>
    <lineage>
        <taxon>Bacteria</taxon>
        <taxon>Pseudomonadati</taxon>
        <taxon>Pseudomonadota</taxon>
        <taxon>Gammaproteobacteria</taxon>
        <taxon>Oceanospirillales</taxon>
        <taxon>Halomonadaceae</taxon>
        <taxon>Halomonas</taxon>
    </lineage>
</organism>
<dbReference type="STRING" id="650850.SAMN04488129_10223"/>
<reference evidence="2" key="1">
    <citation type="submission" date="2016-10" db="EMBL/GenBank/DDBJ databases">
        <authorList>
            <person name="Varghese N."/>
            <person name="Submissions S."/>
        </authorList>
    </citation>
    <scope>NUCLEOTIDE SEQUENCE [LARGE SCALE GENOMIC DNA]</scope>
    <source>
        <strain evidence="2">CGMCC 1.9150</strain>
    </source>
</reference>
<dbReference type="OrthoDB" id="9813126at2"/>
<protein>
    <submittedName>
        <fullName evidence="1">Putative transposase</fullName>
    </submittedName>
</protein>
<dbReference type="EMBL" id="FOBC01000002">
    <property type="protein sequence ID" value="SEK39357.1"/>
    <property type="molecule type" value="Genomic_DNA"/>
</dbReference>
<proteinExistence type="predicted"/>
<dbReference type="RefSeq" id="WP_139195450.1">
    <property type="nucleotide sequence ID" value="NZ_FOBC01000002.1"/>
</dbReference>
<dbReference type="Proteomes" id="UP000198807">
    <property type="component" value="Unassembled WGS sequence"/>
</dbReference>